<reference evidence="1" key="1">
    <citation type="submission" date="2021-12" db="EMBL/GenBank/DDBJ databases">
        <title>Curvularia clavata genome.</title>
        <authorList>
            <person name="Cao Y."/>
        </authorList>
    </citation>
    <scope>NUCLEOTIDE SEQUENCE</scope>
    <source>
        <strain evidence="1">Yc1106</strain>
    </source>
</reference>
<keyword evidence="2" id="KW-1185">Reference proteome</keyword>
<organism evidence="1 2">
    <name type="scientific">Curvularia clavata</name>
    <dbReference type="NCBI Taxonomy" id="95742"/>
    <lineage>
        <taxon>Eukaryota</taxon>
        <taxon>Fungi</taxon>
        <taxon>Dikarya</taxon>
        <taxon>Ascomycota</taxon>
        <taxon>Pezizomycotina</taxon>
        <taxon>Dothideomycetes</taxon>
        <taxon>Pleosporomycetidae</taxon>
        <taxon>Pleosporales</taxon>
        <taxon>Pleosporineae</taxon>
        <taxon>Pleosporaceae</taxon>
        <taxon>Curvularia</taxon>
    </lineage>
</organism>
<dbReference type="Proteomes" id="UP001056012">
    <property type="component" value="Chromosome 3"/>
</dbReference>
<gene>
    <name evidence="1" type="ORF">yc1106_05122</name>
</gene>
<dbReference type="VEuPathDB" id="FungiDB:yc1106_05122"/>
<name>A0A9Q8ZBQ1_CURCL</name>
<evidence type="ECO:0000313" key="2">
    <source>
        <dbReference type="Proteomes" id="UP001056012"/>
    </source>
</evidence>
<sequence length="331" mass="36448">MSPTEYTLQLPDHHVQAVTCRRLLLQQAIARSTSDGLTLPVYPRVCMCVLYDYHGSLDACHSNSGQWLTAAAIVTSDDIRMVRQFFKAGSSDGTEDQELLLDIVRIMRQLVGKNKRTDPENHKTIAMVVKVLTAGRTVEEAREYLRSNKDSEWCMSQSWIATTVLLTDIIVRQLVVSRVSMGAPKITDQTSSDDVIVIENNVSGRVSQPTIEVPPVAQSFVPEDAGKSSSDVSVGVSTEQCPECGQIHPNSLIMLLSVAEMLQKHGYNPELLGWPSATSGRQPSPLFSDPSQPQRLDSDAAAAMWLRLLAFSVFLLSLASSMDVFLRLLSK</sequence>
<protein>
    <submittedName>
        <fullName evidence="1">Uncharacterized protein</fullName>
    </submittedName>
</protein>
<evidence type="ECO:0000313" key="1">
    <source>
        <dbReference type="EMBL" id="USP77848.1"/>
    </source>
</evidence>
<accession>A0A9Q8ZBQ1</accession>
<dbReference type="AlphaFoldDB" id="A0A9Q8ZBQ1"/>
<proteinExistence type="predicted"/>
<dbReference type="EMBL" id="CP089276">
    <property type="protein sequence ID" value="USP77848.1"/>
    <property type="molecule type" value="Genomic_DNA"/>
</dbReference>